<dbReference type="RefSeq" id="WP_068401035.1">
    <property type="nucleotide sequence ID" value="NZ_CP014504.1"/>
</dbReference>
<dbReference type="Proteomes" id="UP000071561">
    <property type="component" value="Chromosome"/>
</dbReference>
<evidence type="ECO:0000313" key="2">
    <source>
        <dbReference type="Proteomes" id="UP000071561"/>
    </source>
</evidence>
<keyword evidence="2" id="KW-1185">Reference proteome</keyword>
<dbReference type="AlphaFoldDB" id="A0A127VEC7"/>
<dbReference type="KEGG" id="pcm:AY601_2374"/>
<organism evidence="1 2">
    <name type="scientific">Pedobacter cryoconitis</name>
    <dbReference type="NCBI Taxonomy" id="188932"/>
    <lineage>
        <taxon>Bacteria</taxon>
        <taxon>Pseudomonadati</taxon>
        <taxon>Bacteroidota</taxon>
        <taxon>Sphingobacteriia</taxon>
        <taxon>Sphingobacteriales</taxon>
        <taxon>Sphingobacteriaceae</taxon>
        <taxon>Pedobacter</taxon>
    </lineage>
</organism>
<gene>
    <name evidence="1" type="ORF">AY601_2374</name>
</gene>
<sequence>MSEIKQYPVLKHIVNVIKNAIADSKVDAQSQSVSIIKDGNDSIHIKQLFDSTDENIATIFITDKKEILFSEDLLETLQDIEDSAKGDAALKKALQAATIIVNDLTIETDFIFQAVKESFNELSDSYEFLKTTEKNIEELAAQFKFGDNRFDIKLKNEPEVIRIEAQVNAAVTPKVKKIIEADVLKIEQGLTKMFKGEK</sequence>
<evidence type="ECO:0000313" key="1">
    <source>
        <dbReference type="EMBL" id="AMP99268.1"/>
    </source>
</evidence>
<dbReference type="EMBL" id="CP014504">
    <property type="protein sequence ID" value="AMP99268.1"/>
    <property type="molecule type" value="Genomic_DNA"/>
</dbReference>
<dbReference type="OrthoDB" id="756080at2"/>
<name>A0A127VEC7_9SPHI</name>
<dbReference type="PATRIC" id="fig|188932.3.peg.2483"/>
<reference evidence="1 2" key="1">
    <citation type="submission" date="2016-03" db="EMBL/GenBank/DDBJ databases">
        <title>Complete genome sequence of Pedobacter cryoconitis PAMC 27485.</title>
        <authorList>
            <person name="Lee J."/>
            <person name="Kim O.-S."/>
        </authorList>
    </citation>
    <scope>NUCLEOTIDE SEQUENCE [LARGE SCALE GENOMIC DNA]</scope>
    <source>
        <strain evidence="1 2">PAMC 27485</strain>
    </source>
</reference>
<proteinExistence type="predicted"/>
<accession>A0A127VEC7</accession>
<protein>
    <submittedName>
        <fullName evidence="1">Uncharacterized protein</fullName>
    </submittedName>
</protein>